<feature type="transmembrane region" description="Helical" evidence="1">
    <location>
        <begin position="27"/>
        <end position="52"/>
    </location>
</feature>
<dbReference type="EMBL" id="JBHSGU010000002">
    <property type="protein sequence ID" value="MFC4699702.1"/>
    <property type="molecule type" value="Genomic_DNA"/>
</dbReference>
<evidence type="ECO:0000313" key="2">
    <source>
        <dbReference type="EMBL" id="MFC4699702.1"/>
    </source>
</evidence>
<accession>A0ABV9LT72</accession>
<keyword evidence="3" id="KW-1185">Reference proteome</keyword>
<gene>
    <name evidence="2" type="ORF">ACFO4O_05985</name>
</gene>
<evidence type="ECO:0000256" key="1">
    <source>
        <dbReference type="SAM" id="Phobius"/>
    </source>
</evidence>
<evidence type="ECO:0008006" key="4">
    <source>
        <dbReference type="Google" id="ProtNLM"/>
    </source>
</evidence>
<dbReference type="RefSeq" id="WP_382406471.1">
    <property type="nucleotide sequence ID" value="NZ_JBHSGU010000002.1"/>
</dbReference>
<keyword evidence="1" id="KW-0472">Membrane</keyword>
<keyword evidence="1" id="KW-1133">Transmembrane helix</keyword>
<proteinExistence type="predicted"/>
<feature type="transmembrane region" description="Helical" evidence="1">
    <location>
        <begin position="72"/>
        <end position="95"/>
    </location>
</feature>
<feature type="transmembrane region" description="Helical" evidence="1">
    <location>
        <begin position="126"/>
        <end position="151"/>
    </location>
</feature>
<comment type="caution">
    <text evidence="2">The sequence shown here is derived from an EMBL/GenBank/DDBJ whole genome shotgun (WGS) entry which is preliminary data.</text>
</comment>
<reference evidence="3" key="1">
    <citation type="journal article" date="2019" name="Int. J. Syst. Evol. Microbiol.">
        <title>The Global Catalogue of Microorganisms (GCM) 10K type strain sequencing project: providing services to taxonomists for standard genome sequencing and annotation.</title>
        <authorList>
            <consortium name="The Broad Institute Genomics Platform"/>
            <consortium name="The Broad Institute Genome Sequencing Center for Infectious Disease"/>
            <person name="Wu L."/>
            <person name="Ma J."/>
        </authorList>
    </citation>
    <scope>NUCLEOTIDE SEQUENCE [LARGE SCALE GENOMIC DNA]</scope>
    <source>
        <strain evidence="3">KACC 12507</strain>
    </source>
</reference>
<keyword evidence="1" id="KW-0812">Transmembrane</keyword>
<evidence type="ECO:0000313" key="3">
    <source>
        <dbReference type="Proteomes" id="UP001595897"/>
    </source>
</evidence>
<dbReference type="Proteomes" id="UP001595897">
    <property type="component" value="Unassembled WGS sequence"/>
</dbReference>
<protein>
    <recommendedName>
        <fullName evidence="4">DUF5362 domain-containing protein</fullName>
    </recommendedName>
</protein>
<name>A0ABV9LT72_9ALTE</name>
<sequence>MYEATEAQAPQNNQFDELITPLSNTKFWVKLCAILGFIGSGFMLLFGLLILIGMGGMASFFGQENNGLAGGFGIFVGIMYIVLAAIFFLPPLFLFRYGKSISKAESSKNYVDIVDALTHQKSFWKFIGIIVVIYLVIFILSIALAIILPAINSL</sequence>
<organism evidence="2 3">
    <name type="scientific">Glaciecola siphonariae</name>
    <dbReference type="NCBI Taxonomy" id="521012"/>
    <lineage>
        <taxon>Bacteria</taxon>
        <taxon>Pseudomonadati</taxon>
        <taxon>Pseudomonadota</taxon>
        <taxon>Gammaproteobacteria</taxon>
        <taxon>Alteromonadales</taxon>
        <taxon>Alteromonadaceae</taxon>
        <taxon>Glaciecola</taxon>
    </lineage>
</organism>